<dbReference type="AlphaFoldDB" id="A0A7D7RDZ4"/>
<dbReference type="KEGG" id="pdec:H1Q58_13240"/>
<reference evidence="2 3" key="1">
    <citation type="submission" date="2020-07" db="EMBL/GenBank/DDBJ databases">
        <title>Screening of a cold-adapted Planococcus bacterium producing protease in traditional shrimp paste and protease identification by genome sequencing.</title>
        <authorList>
            <person name="Gao R."/>
            <person name="Leng W."/>
            <person name="Chu Q."/>
            <person name="Wu X."/>
            <person name="Liu H."/>
            <person name="Li X."/>
        </authorList>
    </citation>
    <scope>NUCLEOTIDE SEQUENCE [LARGE SCALE GENOMIC DNA]</scope>
    <source>
        <strain evidence="2 3">XJ11</strain>
    </source>
</reference>
<evidence type="ECO:0000313" key="3">
    <source>
        <dbReference type="Proteomes" id="UP000514716"/>
    </source>
</evidence>
<dbReference type="Proteomes" id="UP000514716">
    <property type="component" value="Chromosome"/>
</dbReference>
<keyword evidence="1" id="KW-0472">Membrane</keyword>
<organism evidence="2 3">
    <name type="scientific">Planococcus maritimus</name>
    <dbReference type="NCBI Taxonomy" id="192421"/>
    <lineage>
        <taxon>Bacteria</taxon>
        <taxon>Bacillati</taxon>
        <taxon>Bacillota</taxon>
        <taxon>Bacilli</taxon>
        <taxon>Bacillales</taxon>
        <taxon>Caryophanaceae</taxon>
        <taxon>Planococcus</taxon>
    </lineage>
</organism>
<name>A0A7D7RDZ4_PLAMR</name>
<keyword evidence="1" id="KW-1133">Transmembrane helix</keyword>
<proteinExistence type="predicted"/>
<keyword evidence="1" id="KW-0812">Transmembrane</keyword>
<dbReference type="RefSeq" id="WP_167358172.1">
    <property type="nucleotide sequence ID" value="NZ_CANLTX010000002.1"/>
</dbReference>
<evidence type="ECO:0000256" key="1">
    <source>
        <dbReference type="SAM" id="Phobius"/>
    </source>
</evidence>
<evidence type="ECO:0000313" key="2">
    <source>
        <dbReference type="EMBL" id="QMT16920.1"/>
    </source>
</evidence>
<feature type="transmembrane region" description="Helical" evidence="1">
    <location>
        <begin position="5"/>
        <end position="22"/>
    </location>
</feature>
<gene>
    <name evidence="2" type="ORF">H1Q58_13240</name>
</gene>
<feature type="transmembrane region" description="Helical" evidence="1">
    <location>
        <begin position="28"/>
        <end position="46"/>
    </location>
</feature>
<dbReference type="EMBL" id="CP059540">
    <property type="protein sequence ID" value="QMT16920.1"/>
    <property type="molecule type" value="Genomic_DNA"/>
</dbReference>
<protein>
    <submittedName>
        <fullName evidence="2">Uncharacterized protein</fullName>
    </submittedName>
</protein>
<accession>A0A7D7RDZ4</accession>
<sequence length="53" mass="6118">MPKAAHYAIIMVAVVLLIVLYNKALGSIPFLILSAYFFYFGWVQLARRKKKSR</sequence>
<keyword evidence="3" id="KW-1185">Reference proteome</keyword>